<reference evidence="1" key="2">
    <citation type="submission" date="2025-08" db="UniProtKB">
        <authorList>
            <consortium name="Ensembl"/>
        </authorList>
    </citation>
    <scope>IDENTIFICATION</scope>
</reference>
<dbReference type="Ensembl" id="ENSLOCT00000017551.1">
    <property type="protein sequence ID" value="ENSLOCP00000017519.1"/>
    <property type="gene ID" value="ENSLOCG00000014228.1"/>
</dbReference>
<organism evidence="1 2">
    <name type="scientific">Lepisosteus oculatus</name>
    <name type="common">Spotted gar</name>
    <dbReference type="NCBI Taxonomy" id="7918"/>
    <lineage>
        <taxon>Eukaryota</taxon>
        <taxon>Metazoa</taxon>
        <taxon>Chordata</taxon>
        <taxon>Craniata</taxon>
        <taxon>Vertebrata</taxon>
        <taxon>Euteleostomi</taxon>
        <taxon>Actinopterygii</taxon>
        <taxon>Neopterygii</taxon>
        <taxon>Holostei</taxon>
        <taxon>Semionotiformes</taxon>
        <taxon>Lepisosteidae</taxon>
        <taxon>Lepisosteus</taxon>
    </lineage>
</organism>
<dbReference type="EMBL" id="AHAT01029493">
    <property type="status" value="NOT_ANNOTATED_CDS"/>
    <property type="molecule type" value="Genomic_DNA"/>
</dbReference>
<dbReference type="STRING" id="7918.ENSLOCP00000017519"/>
<protein>
    <submittedName>
        <fullName evidence="1">Uncharacterized protein</fullName>
    </submittedName>
</protein>
<accession>W5NA60</accession>
<name>W5NA60_LEPOC</name>
<reference evidence="2" key="1">
    <citation type="submission" date="2011-12" db="EMBL/GenBank/DDBJ databases">
        <title>The Draft Genome of Lepisosteus oculatus.</title>
        <authorList>
            <consortium name="The Broad Institute Genome Assembly &amp; Analysis Group"/>
            <consortium name="Computational R&amp;D Group"/>
            <consortium name="and Sequencing Platform"/>
            <person name="Di Palma F."/>
            <person name="Alfoldi J."/>
            <person name="Johnson J."/>
            <person name="Berlin A."/>
            <person name="Gnerre S."/>
            <person name="Jaffe D."/>
            <person name="MacCallum I."/>
            <person name="Young S."/>
            <person name="Walker B.J."/>
            <person name="Lander E.S."/>
            <person name="Lindblad-Toh K."/>
        </authorList>
    </citation>
    <scope>NUCLEOTIDE SEQUENCE [LARGE SCALE GENOMIC DNA]</scope>
</reference>
<reference evidence="1" key="3">
    <citation type="submission" date="2025-09" db="UniProtKB">
        <authorList>
            <consortium name="Ensembl"/>
        </authorList>
    </citation>
    <scope>IDENTIFICATION</scope>
</reference>
<dbReference type="eggNOG" id="KOG1895">
    <property type="taxonomic scope" value="Eukaryota"/>
</dbReference>
<proteinExistence type="predicted"/>
<dbReference type="AlphaFoldDB" id="W5NA60"/>
<dbReference type="Bgee" id="ENSLOCG00000014228">
    <property type="expression patterns" value="Expressed in ovary and 11 other cell types or tissues"/>
</dbReference>
<evidence type="ECO:0000313" key="2">
    <source>
        <dbReference type="Proteomes" id="UP000018468"/>
    </source>
</evidence>
<dbReference type="InterPro" id="IPR021850">
    <property type="entry name" value="Symplekin/Pta1"/>
</dbReference>
<sequence length="147" mass="16374">MTHTSIKRILESEKAIARSGMSHVRVKLLSRLVTQLGGAMKDEVLAFALEDIRGRSDLAFALLYQEYNSYLSQGPQGLLDGYDHCLITLLSGLQEKPDQRDGLFTKLVLEAPLITESALEVIRRYCEDEVRTALPSPANVELLLNNS</sequence>
<dbReference type="InParanoid" id="W5NA60"/>
<dbReference type="HOGENOM" id="CLU_1781773_0_0_1"/>
<dbReference type="PANTHER" id="PTHR15245">
    <property type="entry name" value="SYMPLEKIN-RELATED"/>
    <property type="match status" value="1"/>
</dbReference>
<keyword evidence="2" id="KW-1185">Reference proteome</keyword>
<dbReference type="Proteomes" id="UP000018468">
    <property type="component" value="Linkage group LG2"/>
</dbReference>
<evidence type="ECO:0000313" key="1">
    <source>
        <dbReference type="Ensembl" id="ENSLOCP00000017519.1"/>
    </source>
</evidence>
<dbReference type="PANTHER" id="PTHR15245:SF20">
    <property type="entry name" value="SYMPLEKIN"/>
    <property type="match status" value="1"/>
</dbReference>